<dbReference type="OrthoDB" id="770781at2759"/>
<name>A0A835FZ76_9POAL</name>
<evidence type="ECO:0000256" key="2">
    <source>
        <dbReference type="SAM" id="Phobius"/>
    </source>
</evidence>
<dbReference type="Proteomes" id="UP000636709">
    <property type="component" value="Unassembled WGS sequence"/>
</dbReference>
<feature type="region of interest" description="Disordered" evidence="1">
    <location>
        <begin position="145"/>
        <end position="169"/>
    </location>
</feature>
<keyword evidence="2" id="KW-1133">Transmembrane helix</keyword>
<keyword evidence="2" id="KW-0812">Transmembrane</keyword>
<evidence type="ECO:0000256" key="1">
    <source>
        <dbReference type="SAM" id="MobiDB-lite"/>
    </source>
</evidence>
<evidence type="ECO:0000313" key="3">
    <source>
        <dbReference type="EMBL" id="KAF8779448.1"/>
    </source>
</evidence>
<dbReference type="PANTHER" id="PTHR33728:SF7">
    <property type="entry name" value="OS05G0426800 PROTEIN"/>
    <property type="match status" value="1"/>
</dbReference>
<dbReference type="PANTHER" id="PTHR33728">
    <property type="entry name" value="CTTNBP 2 AMINO-TERMINAL-LIKE PROTEIN"/>
    <property type="match status" value="1"/>
</dbReference>
<feature type="region of interest" description="Disordered" evidence="1">
    <location>
        <begin position="1"/>
        <end position="95"/>
    </location>
</feature>
<dbReference type="EMBL" id="JACEFO010000183">
    <property type="protein sequence ID" value="KAF8779448.1"/>
    <property type="molecule type" value="Genomic_DNA"/>
</dbReference>
<gene>
    <name evidence="3" type="ORF">HU200_002720</name>
</gene>
<reference evidence="3" key="1">
    <citation type="submission" date="2020-07" db="EMBL/GenBank/DDBJ databases">
        <title>Genome sequence and genetic diversity analysis of an under-domesticated orphan crop, white fonio (Digitaria exilis).</title>
        <authorList>
            <person name="Bennetzen J.L."/>
            <person name="Chen S."/>
            <person name="Ma X."/>
            <person name="Wang X."/>
            <person name="Yssel A.E.J."/>
            <person name="Chaluvadi S.R."/>
            <person name="Johnson M."/>
            <person name="Gangashetty P."/>
            <person name="Hamidou F."/>
            <person name="Sanogo M.D."/>
            <person name="Zwaenepoel A."/>
            <person name="Wallace J."/>
            <person name="Van De Peer Y."/>
            <person name="Van Deynze A."/>
        </authorList>
    </citation>
    <scope>NUCLEOTIDE SEQUENCE</scope>
    <source>
        <tissue evidence="3">Leaves</tissue>
    </source>
</reference>
<protein>
    <submittedName>
        <fullName evidence="3">Uncharacterized protein</fullName>
    </submittedName>
</protein>
<organism evidence="3 4">
    <name type="scientific">Digitaria exilis</name>
    <dbReference type="NCBI Taxonomy" id="1010633"/>
    <lineage>
        <taxon>Eukaryota</taxon>
        <taxon>Viridiplantae</taxon>
        <taxon>Streptophyta</taxon>
        <taxon>Embryophyta</taxon>
        <taxon>Tracheophyta</taxon>
        <taxon>Spermatophyta</taxon>
        <taxon>Magnoliopsida</taxon>
        <taxon>Liliopsida</taxon>
        <taxon>Poales</taxon>
        <taxon>Poaceae</taxon>
        <taxon>PACMAD clade</taxon>
        <taxon>Panicoideae</taxon>
        <taxon>Panicodae</taxon>
        <taxon>Paniceae</taxon>
        <taxon>Anthephorinae</taxon>
        <taxon>Digitaria</taxon>
    </lineage>
</organism>
<accession>A0A835FZ76</accession>
<feature type="compositionally biased region" description="Low complexity" evidence="1">
    <location>
        <begin position="42"/>
        <end position="58"/>
    </location>
</feature>
<feature type="compositionally biased region" description="Basic and acidic residues" evidence="1">
    <location>
        <begin position="150"/>
        <end position="161"/>
    </location>
</feature>
<feature type="transmembrane region" description="Helical" evidence="2">
    <location>
        <begin position="118"/>
        <end position="140"/>
    </location>
</feature>
<dbReference type="AlphaFoldDB" id="A0A835FZ76"/>
<feature type="compositionally biased region" description="Low complexity" evidence="1">
    <location>
        <begin position="24"/>
        <end position="35"/>
    </location>
</feature>
<evidence type="ECO:0000313" key="4">
    <source>
        <dbReference type="Proteomes" id="UP000636709"/>
    </source>
</evidence>
<keyword evidence="4" id="KW-1185">Reference proteome</keyword>
<comment type="caution">
    <text evidence="3">The sequence shown here is derived from an EMBL/GenBank/DDBJ whole genome shotgun (WGS) entry which is preliminary data.</text>
</comment>
<proteinExistence type="predicted"/>
<keyword evidence="2" id="KW-0472">Membrane</keyword>
<sequence length="275" mass="29654">MPERHTFAMAPACAHPNHSRLQDNSRNGSNKSRSGPQPPLTRAFPLPRQARPQQQAARHTAMSSFAGQRSRPWVGMAGVGTASEPAGDSVARDDATAASSMRGAAGADASTNSSAISFGFAATAVLVSMFLLMAIFEHLIKPGLASSRRSSGDDSREDAGDGRGLPLARLHHHPMSDAAAPYKLSHSPQRKRRHSLRARACLQQLANSDMSSMYWDYLNIIARRFFVALQVEEPVAGAADLTVLMPGQRYPTFLAQPAPLAPWRREGHGPSYLPP</sequence>